<organism evidence="2 3">
    <name type="scientific">Marasmius tenuissimus</name>
    <dbReference type="NCBI Taxonomy" id="585030"/>
    <lineage>
        <taxon>Eukaryota</taxon>
        <taxon>Fungi</taxon>
        <taxon>Dikarya</taxon>
        <taxon>Basidiomycota</taxon>
        <taxon>Agaricomycotina</taxon>
        <taxon>Agaricomycetes</taxon>
        <taxon>Agaricomycetidae</taxon>
        <taxon>Agaricales</taxon>
        <taxon>Marasmiineae</taxon>
        <taxon>Marasmiaceae</taxon>
        <taxon>Marasmius</taxon>
    </lineage>
</organism>
<dbReference type="GO" id="GO:0004843">
    <property type="term" value="F:cysteine-type deubiquitinase activity"/>
    <property type="evidence" value="ECO:0007669"/>
    <property type="project" value="UniProtKB-EC"/>
</dbReference>
<gene>
    <name evidence="2" type="primary">UBP15_2</name>
    <name evidence="2" type="ORF">AAF712_016696</name>
</gene>
<feature type="non-terminal residue" evidence="2">
    <location>
        <position position="260"/>
    </location>
</feature>
<dbReference type="Pfam" id="PF22486">
    <property type="entry name" value="MATH_2"/>
    <property type="match status" value="1"/>
</dbReference>
<accession>A0ABR2Z622</accession>
<sequence length="260" mass="29762">MISIRDHQPFIEKYLPDTQEQLDRETEFCFYTWAPGRSLLESEEGLASQSFECGGQKWKLLFYPLGHPSLGFTAEQDAMSIYLARDTPESTSGKQASSDSHFALVVSLHDDPEVYITTHGYHKFTKDDSDYGFTYFDAKKRLLAHHAVVSETPLEVSVFLRVFKESELPHEVRKKKKSVVPSDDPPVKRLSVKDGKWRFFPPVFCLVNVYASNLAAAFVAAKLNVPHRDFQSYTLRIEKWSEVKEDSRVLGEFFNCGGYK</sequence>
<keyword evidence="2" id="KW-0378">Hydrolase</keyword>
<dbReference type="Gene3D" id="2.60.210.10">
    <property type="entry name" value="Apoptosis, Tumor Necrosis Factor Receptor Associated Protein 2, Chain A"/>
    <property type="match status" value="1"/>
</dbReference>
<evidence type="ECO:0000259" key="1">
    <source>
        <dbReference type="PROSITE" id="PS50144"/>
    </source>
</evidence>
<comment type="caution">
    <text evidence="2">The sequence shown here is derived from an EMBL/GenBank/DDBJ whole genome shotgun (WGS) entry which is preliminary data.</text>
</comment>
<dbReference type="InterPro" id="IPR002083">
    <property type="entry name" value="MATH/TRAF_dom"/>
</dbReference>
<feature type="domain" description="MATH" evidence="1">
    <location>
        <begin position="27"/>
        <end position="160"/>
    </location>
</feature>
<keyword evidence="2" id="KW-0645">Protease</keyword>
<dbReference type="InterPro" id="IPR008974">
    <property type="entry name" value="TRAF-like"/>
</dbReference>
<proteinExistence type="predicted"/>
<dbReference type="SUPFAM" id="SSF49599">
    <property type="entry name" value="TRAF domain-like"/>
    <property type="match status" value="1"/>
</dbReference>
<dbReference type="PROSITE" id="PS50144">
    <property type="entry name" value="MATH"/>
    <property type="match status" value="1"/>
</dbReference>
<dbReference type="EC" id="3.4.19.12" evidence="2"/>
<reference evidence="2 3" key="1">
    <citation type="submission" date="2024-05" db="EMBL/GenBank/DDBJ databases">
        <title>A draft genome resource for the thread blight pathogen Marasmius tenuissimus strain MS-2.</title>
        <authorList>
            <person name="Yulfo-Soto G.E."/>
            <person name="Baruah I.K."/>
            <person name="Amoako-Attah I."/>
            <person name="Bukari Y."/>
            <person name="Meinhardt L.W."/>
            <person name="Bailey B.A."/>
            <person name="Cohen S.P."/>
        </authorList>
    </citation>
    <scope>NUCLEOTIDE SEQUENCE [LARGE SCALE GENOMIC DNA]</scope>
    <source>
        <strain evidence="2 3">MS-2</strain>
    </source>
</reference>
<evidence type="ECO:0000313" key="3">
    <source>
        <dbReference type="Proteomes" id="UP001437256"/>
    </source>
</evidence>
<name>A0ABR2Z622_9AGAR</name>
<dbReference type="GO" id="GO:0006508">
    <property type="term" value="P:proteolysis"/>
    <property type="evidence" value="ECO:0007669"/>
    <property type="project" value="UniProtKB-KW"/>
</dbReference>
<dbReference type="Proteomes" id="UP001437256">
    <property type="component" value="Unassembled WGS sequence"/>
</dbReference>
<keyword evidence="3" id="KW-1185">Reference proteome</keyword>
<protein>
    <submittedName>
        <fullName evidence="2">Ubiquitin-specific protease ubp15</fullName>
        <ecNumber evidence="2">3.4.19.12</ecNumber>
    </submittedName>
</protein>
<dbReference type="EMBL" id="JBBXMP010001055">
    <property type="protein sequence ID" value="KAL0056698.1"/>
    <property type="molecule type" value="Genomic_DNA"/>
</dbReference>
<evidence type="ECO:0000313" key="2">
    <source>
        <dbReference type="EMBL" id="KAL0056698.1"/>
    </source>
</evidence>